<dbReference type="Pfam" id="PF02518">
    <property type="entry name" value="HATPase_c"/>
    <property type="match status" value="1"/>
</dbReference>
<dbReference type="Proteomes" id="UP001196509">
    <property type="component" value="Unassembled WGS sequence"/>
</dbReference>
<evidence type="ECO:0000256" key="9">
    <source>
        <dbReference type="ARBA" id="ARBA00023012"/>
    </source>
</evidence>
<feature type="domain" description="Histidine kinase" evidence="12">
    <location>
        <begin position="256"/>
        <end position="464"/>
    </location>
</feature>
<evidence type="ECO:0000256" key="7">
    <source>
        <dbReference type="ARBA" id="ARBA00022777"/>
    </source>
</evidence>
<dbReference type="RefSeq" id="WP_220230180.1">
    <property type="nucleotide sequence ID" value="NZ_JAICBX010000004.1"/>
</dbReference>
<evidence type="ECO:0000259" key="13">
    <source>
        <dbReference type="PROSITE" id="PS50885"/>
    </source>
</evidence>
<feature type="transmembrane region" description="Helical" evidence="11">
    <location>
        <begin position="177"/>
        <end position="200"/>
    </location>
</feature>
<dbReference type="AlphaFoldDB" id="A0AAE2ZNV7"/>
<evidence type="ECO:0000256" key="4">
    <source>
        <dbReference type="ARBA" id="ARBA00022553"/>
    </source>
</evidence>
<dbReference type="SUPFAM" id="SSF55874">
    <property type="entry name" value="ATPase domain of HSP90 chaperone/DNA topoisomerase II/histidine kinase"/>
    <property type="match status" value="1"/>
</dbReference>
<evidence type="ECO:0000256" key="3">
    <source>
        <dbReference type="ARBA" id="ARBA00012438"/>
    </source>
</evidence>
<dbReference type="PANTHER" id="PTHR45436">
    <property type="entry name" value="SENSOR HISTIDINE KINASE YKOH"/>
    <property type="match status" value="1"/>
</dbReference>
<comment type="caution">
    <text evidence="14">The sequence shown here is derived from an EMBL/GenBank/DDBJ whole genome shotgun (WGS) entry which is preliminary data.</text>
</comment>
<evidence type="ECO:0000313" key="15">
    <source>
        <dbReference type="Proteomes" id="UP001196509"/>
    </source>
</evidence>
<dbReference type="InterPro" id="IPR003660">
    <property type="entry name" value="HAMP_dom"/>
</dbReference>
<reference evidence="14" key="1">
    <citation type="submission" date="2021-08" db="EMBL/GenBank/DDBJ databases">
        <title>Hoeflea bacterium WL0058 sp. nov., isolated from the sediment.</title>
        <authorList>
            <person name="Wang L."/>
            <person name="Zhang D."/>
        </authorList>
    </citation>
    <scope>NUCLEOTIDE SEQUENCE</scope>
    <source>
        <strain evidence="14">WL0058</strain>
    </source>
</reference>
<dbReference type="EC" id="2.7.13.3" evidence="3"/>
<proteinExistence type="predicted"/>
<keyword evidence="7 14" id="KW-0418">Kinase</keyword>
<dbReference type="Gene3D" id="1.10.287.130">
    <property type="match status" value="1"/>
</dbReference>
<organism evidence="14 15">
    <name type="scientific">Flavimaribacter sediminis</name>
    <dbReference type="NCBI Taxonomy" id="2865987"/>
    <lineage>
        <taxon>Bacteria</taxon>
        <taxon>Pseudomonadati</taxon>
        <taxon>Pseudomonadota</taxon>
        <taxon>Alphaproteobacteria</taxon>
        <taxon>Hyphomicrobiales</taxon>
        <taxon>Rhizobiaceae</taxon>
        <taxon>Flavimaribacter</taxon>
    </lineage>
</organism>
<evidence type="ECO:0000256" key="8">
    <source>
        <dbReference type="ARBA" id="ARBA00022989"/>
    </source>
</evidence>
<dbReference type="PRINTS" id="PR00344">
    <property type="entry name" value="BCTRLSENSOR"/>
</dbReference>
<keyword evidence="10 11" id="KW-0472">Membrane</keyword>
<keyword evidence="15" id="KW-1185">Reference proteome</keyword>
<dbReference type="InterPro" id="IPR036097">
    <property type="entry name" value="HisK_dim/P_sf"/>
</dbReference>
<keyword evidence="8 11" id="KW-1133">Transmembrane helix</keyword>
<keyword evidence="6 11" id="KW-0812">Transmembrane</keyword>
<dbReference type="PANTHER" id="PTHR45436:SF5">
    <property type="entry name" value="SENSOR HISTIDINE KINASE TRCS"/>
    <property type="match status" value="1"/>
</dbReference>
<dbReference type="EMBL" id="JAICBX010000004">
    <property type="protein sequence ID" value="MBW8639449.1"/>
    <property type="molecule type" value="Genomic_DNA"/>
</dbReference>
<evidence type="ECO:0000256" key="2">
    <source>
        <dbReference type="ARBA" id="ARBA00004370"/>
    </source>
</evidence>
<evidence type="ECO:0000256" key="6">
    <source>
        <dbReference type="ARBA" id="ARBA00022692"/>
    </source>
</evidence>
<evidence type="ECO:0000256" key="1">
    <source>
        <dbReference type="ARBA" id="ARBA00000085"/>
    </source>
</evidence>
<dbReference type="SUPFAM" id="SSF47384">
    <property type="entry name" value="Homodimeric domain of signal transducing histidine kinase"/>
    <property type="match status" value="1"/>
</dbReference>
<evidence type="ECO:0000256" key="10">
    <source>
        <dbReference type="ARBA" id="ARBA00023136"/>
    </source>
</evidence>
<dbReference type="InterPro" id="IPR003594">
    <property type="entry name" value="HATPase_dom"/>
</dbReference>
<protein>
    <recommendedName>
        <fullName evidence="3">histidine kinase</fullName>
        <ecNumber evidence="3">2.7.13.3</ecNumber>
    </recommendedName>
</protein>
<dbReference type="PROSITE" id="PS50109">
    <property type="entry name" value="HIS_KIN"/>
    <property type="match status" value="1"/>
</dbReference>
<evidence type="ECO:0000256" key="11">
    <source>
        <dbReference type="SAM" id="Phobius"/>
    </source>
</evidence>
<evidence type="ECO:0000313" key="14">
    <source>
        <dbReference type="EMBL" id="MBW8639449.1"/>
    </source>
</evidence>
<feature type="transmembrane region" description="Helical" evidence="11">
    <location>
        <begin position="15"/>
        <end position="38"/>
    </location>
</feature>
<dbReference type="InterPro" id="IPR036890">
    <property type="entry name" value="HATPase_C_sf"/>
</dbReference>
<comment type="subcellular location">
    <subcellularLocation>
        <location evidence="2">Membrane</location>
    </subcellularLocation>
</comment>
<accession>A0AAE2ZNV7</accession>
<dbReference type="GO" id="GO:0005886">
    <property type="term" value="C:plasma membrane"/>
    <property type="evidence" value="ECO:0007669"/>
    <property type="project" value="TreeGrafter"/>
</dbReference>
<keyword evidence="5" id="KW-0808">Transferase</keyword>
<keyword evidence="4" id="KW-0597">Phosphoprotein</keyword>
<dbReference type="InterPro" id="IPR050428">
    <property type="entry name" value="TCS_sensor_his_kinase"/>
</dbReference>
<name>A0AAE2ZNV7_9HYPH</name>
<dbReference type="SMART" id="SM00387">
    <property type="entry name" value="HATPase_c"/>
    <property type="match status" value="1"/>
</dbReference>
<feature type="domain" description="HAMP" evidence="13">
    <location>
        <begin position="197"/>
        <end position="248"/>
    </location>
</feature>
<evidence type="ECO:0000259" key="12">
    <source>
        <dbReference type="PROSITE" id="PS50109"/>
    </source>
</evidence>
<sequence>MADNNAKAQSLTARVLTIATVWAVIALVVIAVLISTLYRNNAERAFREVLLARLYNLINSVSVGEDGQLGGEVQLGDLGFSQPDSGLYWIADIVDGDDTDRLTSPSMGTLQIDVPSAGEIPFNARYERFYPTIDSNGHEIVVAETEIVLEGGTIARFRVTGSQHAVDGDVAAFSHRLYLYLGLFGVLSVFVNGFAILYGLRPLDAVKRALEDIRTGKTETLTGHFPREIVPLAAEVNALIDNNKRIVERARMQVGNLAHSLKTPIAVLLNETRGMKPEQATLVSEQARAMQQQVQHYLDRARIAAQQNSLLVRTDTAEVLERLTRVMRRLNPDTEFDLALPEGAPQLAMEQHDVEEILGNLLENAAKWANGKVSITAEAPEKIRSGSGQRPLMDILIDDDGPGMPEDQLEEALKRGKRLDESKPGTGLGLSIVSEIAGEYKGAFKLERSALGGLRARLSLPVAVR</sequence>
<dbReference type="PROSITE" id="PS50885">
    <property type="entry name" value="HAMP"/>
    <property type="match status" value="1"/>
</dbReference>
<dbReference type="InterPro" id="IPR004358">
    <property type="entry name" value="Sig_transdc_His_kin-like_C"/>
</dbReference>
<dbReference type="Gene3D" id="3.30.565.10">
    <property type="entry name" value="Histidine kinase-like ATPase, C-terminal domain"/>
    <property type="match status" value="1"/>
</dbReference>
<dbReference type="InterPro" id="IPR005467">
    <property type="entry name" value="His_kinase_dom"/>
</dbReference>
<comment type="catalytic activity">
    <reaction evidence="1">
        <text>ATP + protein L-histidine = ADP + protein N-phospho-L-histidine.</text>
        <dbReference type="EC" id="2.7.13.3"/>
    </reaction>
</comment>
<keyword evidence="9" id="KW-0902">Two-component regulatory system</keyword>
<gene>
    <name evidence="14" type="ORF">K1W69_19800</name>
</gene>
<dbReference type="GO" id="GO:0000155">
    <property type="term" value="F:phosphorelay sensor kinase activity"/>
    <property type="evidence" value="ECO:0007669"/>
    <property type="project" value="InterPro"/>
</dbReference>
<evidence type="ECO:0000256" key="5">
    <source>
        <dbReference type="ARBA" id="ARBA00022679"/>
    </source>
</evidence>